<feature type="domain" description="Prokaryotic-type class I peptide chain release factors" evidence="3">
    <location>
        <begin position="22"/>
        <end position="38"/>
    </location>
</feature>
<dbReference type="Gene3D" id="3.30.160.20">
    <property type="match status" value="1"/>
</dbReference>
<evidence type="ECO:0000313" key="4">
    <source>
        <dbReference type="EMBL" id="PRD47310.1"/>
    </source>
</evidence>
<evidence type="ECO:0000313" key="5">
    <source>
        <dbReference type="Proteomes" id="UP000239711"/>
    </source>
</evidence>
<feature type="compositionally biased region" description="Basic residues" evidence="2">
    <location>
        <begin position="123"/>
        <end position="141"/>
    </location>
</feature>
<dbReference type="PROSITE" id="PS00745">
    <property type="entry name" value="RF_PROK_I"/>
    <property type="match status" value="1"/>
</dbReference>
<dbReference type="GO" id="GO:0043022">
    <property type="term" value="F:ribosome binding"/>
    <property type="evidence" value="ECO:0007669"/>
    <property type="project" value="TreeGrafter"/>
</dbReference>
<keyword evidence="4" id="KW-0378">Hydrolase</keyword>
<dbReference type="Pfam" id="PF00472">
    <property type="entry name" value="RF-1"/>
    <property type="match status" value="1"/>
</dbReference>
<dbReference type="PANTHER" id="PTHR47814:SF1">
    <property type="entry name" value="PEPTIDYL-TRNA HYDROLASE ARFB"/>
    <property type="match status" value="1"/>
</dbReference>
<dbReference type="EMBL" id="PVBQ01000007">
    <property type="protein sequence ID" value="PRD47310.1"/>
    <property type="molecule type" value="Genomic_DNA"/>
</dbReference>
<evidence type="ECO:0000256" key="2">
    <source>
        <dbReference type="SAM" id="MobiDB-lite"/>
    </source>
</evidence>
<evidence type="ECO:0000259" key="3">
    <source>
        <dbReference type="PROSITE" id="PS00745"/>
    </source>
</evidence>
<protein>
    <submittedName>
        <fullName evidence="4">Aminoacyl-tRNA hydrolase</fullName>
    </submittedName>
</protein>
<comment type="similarity">
    <text evidence="1">Belongs to the prokaryotic/mitochondrial release factor family.</text>
</comment>
<dbReference type="PANTHER" id="PTHR47814">
    <property type="entry name" value="PEPTIDYL-TRNA HYDROLASE ARFB"/>
    <property type="match status" value="1"/>
</dbReference>
<dbReference type="InterPro" id="IPR045853">
    <property type="entry name" value="Pep_chain_release_fac_I_sf"/>
</dbReference>
<gene>
    <name evidence="4" type="ORF">C5745_10835</name>
</gene>
<dbReference type="GO" id="GO:0072344">
    <property type="term" value="P:rescue of stalled ribosome"/>
    <property type="evidence" value="ECO:0007669"/>
    <property type="project" value="TreeGrafter"/>
</dbReference>
<reference evidence="4 5" key="1">
    <citation type="submission" date="2018-02" db="EMBL/GenBank/DDBJ databases">
        <title>The draft genome of Sphingobacterium sp. 5JN-11.</title>
        <authorList>
            <person name="Liu L."/>
            <person name="Li L."/>
            <person name="Liang L."/>
            <person name="Zhang X."/>
            <person name="Wang T."/>
        </authorList>
    </citation>
    <scope>NUCLEOTIDE SEQUENCE [LARGE SCALE GENOMIC DNA]</scope>
    <source>
        <strain evidence="4 5">5JN-11</strain>
    </source>
</reference>
<dbReference type="SUPFAM" id="SSF75620">
    <property type="entry name" value="Release factor"/>
    <property type="match status" value="1"/>
</dbReference>
<proteinExistence type="inferred from homology"/>
<keyword evidence="5" id="KW-1185">Reference proteome</keyword>
<dbReference type="Proteomes" id="UP000239711">
    <property type="component" value="Unassembled WGS sequence"/>
</dbReference>
<comment type="caution">
    <text evidence="4">The sequence shown here is derived from an EMBL/GenBank/DDBJ whole genome shotgun (WGS) entry which is preliminary data.</text>
</comment>
<dbReference type="InterPro" id="IPR000352">
    <property type="entry name" value="Pep_chain_release_fac_I"/>
</dbReference>
<sequence length="141" mass="16640">MLKFKIMNNELLQKELTYRTSRSGGAGGQHVNKVESKVTLIWNVNESEILTEDEKTRVRQKLANRLNKDGLLQMEASTERSQTKNKEIATARFFDLLRHALKREKKRVATKIPKSQILDRLDRKKKQSQKKQNRRKKFNFD</sequence>
<dbReference type="OrthoDB" id="9815709at2"/>
<evidence type="ECO:0000256" key="1">
    <source>
        <dbReference type="ARBA" id="ARBA00010835"/>
    </source>
</evidence>
<accession>A0A2S9J3I8</accession>
<dbReference type="AlphaFoldDB" id="A0A2S9J3I8"/>
<name>A0A2S9J3I8_9SPHI</name>
<dbReference type="GO" id="GO:0004045">
    <property type="term" value="F:peptidyl-tRNA hydrolase activity"/>
    <property type="evidence" value="ECO:0007669"/>
    <property type="project" value="TreeGrafter"/>
</dbReference>
<feature type="region of interest" description="Disordered" evidence="2">
    <location>
        <begin position="105"/>
        <end position="141"/>
    </location>
</feature>
<organism evidence="4 5">
    <name type="scientific">Sphingobacterium haloxyli</name>
    <dbReference type="NCBI Taxonomy" id="2100533"/>
    <lineage>
        <taxon>Bacteria</taxon>
        <taxon>Pseudomonadati</taxon>
        <taxon>Bacteroidota</taxon>
        <taxon>Sphingobacteriia</taxon>
        <taxon>Sphingobacteriales</taxon>
        <taxon>Sphingobacteriaceae</taxon>
        <taxon>Sphingobacterium</taxon>
    </lineage>
</organism>
<dbReference type="NCBIfam" id="NF006718">
    <property type="entry name" value="PRK09256.1"/>
    <property type="match status" value="1"/>
</dbReference>
<dbReference type="GO" id="GO:0003747">
    <property type="term" value="F:translation release factor activity"/>
    <property type="evidence" value="ECO:0007669"/>
    <property type="project" value="InterPro"/>
</dbReference>